<dbReference type="PANTHER" id="PTHR31585:SF5">
    <property type="entry name" value="RNA-BINDING S4 DOMAIN-CONTAINING PROTEIN"/>
    <property type="match status" value="1"/>
</dbReference>
<feature type="transmembrane region" description="Helical" evidence="8">
    <location>
        <begin position="104"/>
        <end position="129"/>
    </location>
</feature>
<keyword evidence="3" id="KW-0813">Transport</keyword>
<evidence type="ECO:0000256" key="8">
    <source>
        <dbReference type="SAM" id="Phobius"/>
    </source>
</evidence>
<comment type="caution">
    <text evidence="9">The sequence shown here is derived from an EMBL/GenBank/DDBJ whole genome shotgun (WGS) entry which is preliminary data.</text>
</comment>
<keyword evidence="4 8" id="KW-0812">Transmembrane</keyword>
<feature type="transmembrane region" description="Helical" evidence="8">
    <location>
        <begin position="383"/>
        <end position="403"/>
    </location>
</feature>
<dbReference type="InterPro" id="IPR039309">
    <property type="entry name" value="BT1"/>
</dbReference>
<keyword evidence="10" id="KW-1185">Reference proteome</keyword>
<feature type="transmembrane region" description="Helical" evidence="8">
    <location>
        <begin position="266"/>
        <end position="293"/>
    </location>
</feature>
<evidence type="ECO:0000256" key="7">
    <source>
        <dbReference type="SAM" id="MobiDB-lite"/>
    </source>
</evidence>
<feature type="region of interest" description="Disordered" evidence="7">
    <location>
        <begin position="15"/>
        <end position="44"/>
    </location>
</feature>
<sequence length="604" mass="66045">MGWLGKFRGKYGRGGERGGVRVGVEDGGRGGGEVGGGRRGGDYGELGIGEVSNGEVSNGDEGAGETSALLTKSSNVQYATLPTQRKMTSSQPPWTKSLFSRSNVALVMSYFCVGFTASFIATPLSVYMVKELGAQPEEQNTISVLMTIPWSFKLLYGFLSDTYKLFGYRRKSYLLLGYIIYAMSMSMLSFIGHPSILQLAACLFTGTVGVIMADVSADTIIVERSKYEPEHKKGTAQATCYSVRFFGGILGSLGGCTLYNRQTWGWGLSFGEVCAVCAALPMATIVPAVPFLYELSGEAKSVREQVEDIWDMVQLKAVWKPMTFIYVYNLLQTPNVAWNSYLQLTLEFPAWFIGFVALVGLIMTFLGIVIYKRYFMKSSWRAIYVVSSLLTTMFSCMQLILIFGWNEKYLHISNYPFAMGDDVIQQFLGGIQFLPSCIMYMSLCPSGSEGASYSMLTTFGNIALVVAMSLSSILGKIWDCSNEALKRHELGGLWRLALLTSIIPIFPLVLLNLLPKDQKTQKILQKNTEKSKIGGAVFLLVLVFSLLLVIENGIDTLSKAVEKGAGGGGARTQVSQGEGVGESGETLGSVLIFSQRHNNNVLWA</sequence>
<keyword evidence="5 8" id="KW-1133">Transmembrane helix</keyword>
<feature type="transmembrane region" description="Helical" evidence="8">
    <location>
        <begin position="172"/>
        <end position="191"/>
    </location>
</feature>
<dbReference type="GO" id="GO:0016020">
    <property type="term" value="C:membrane"/>
    <property type="evidence" value="ECO:0007669"/>
    <property type="project" value="UniProtKB-SubCell"/>
</dbReference>
<dbReference type="OrthoDB" id="754047at2759"/>
<feature type="transmembrane region" description="Helical" evidence="8">
    <location>
        <begin position="533"/>
        <end position="550"/>
    </location>
</feature>
<evidence type="ECO:0000256" key="1">
    <source>
        <dbReference type="ARBA" id="ARBA00004141"/>
    </source>
</evidence>
<dbReference type="Pfam" id="PF03092">
    <property type="entry name" value="BT1"/>
    <property type="match status" value="1"/>
</dbReference>
<keyword evidence="6 8" id="KW-0472">Membrane</keyword>
<dbReference type="Gene3D" id="1.20.1250.20">
    <property type="entry name" value="MFS general substrate transporter like domains"/>
    <property type="match status" value="1"/>
</dbReference>
<proteinExistence type="inferred from homology"/>
<evidence type="ECO:0000256" key="5">
    <source>
        <dbReference type="ARBA" id="ARBA00022989"/>
    </source>
</evidence>
<dbReference type="PANTHER" id="PTHR31585">
    <property type="entry name" value="FOLATE-BIOPTERIN TRANSPORTER 1, CHLOROPLASTIC"/>
    <property type="match status" value="1"/>
</dbReference>
<feature type="transmembrane region" description="Helical" evidence="8">
    <location>
        <begin position="494"/>
        <end position="513"/>
    </location>
</feature>
<dbReference type="Proteomes" id="UP001165065">
    <property type="component" value="Unassembled WGS sequence"/>
</dbReference>
<protein>
    <submittedName>
        <fullName evidence="9">Uncharacterized protein</fullName>
    </submittedName>
</protein>
<comment type="similarity">
    <text evidence="2">Belongs to the major facilitator superfamily. Folate-biopterin transporter (TC 2.A.71) family.</text>
</comment>
<dbReference type="AlphaFoldDB" id="A0A9W7GJU2"/>
<evidence type="ECO:0000256" key="2">
    <source>
        <dbReference type="ARBA" id="ARBA00007015"/>
    </source>
</evidence>
<dbReference type="EMBL" id="BRYA01000242">
    <property type="protein sequence ID" value="GMI45302.1"/>
    <property type="molecule type" value="Genomic_DNA"/>
</dbReference>
<gene>
    <name evidence="9" type="ORF">TrCOL_g13698</name>
</gene>
<organism evidence="9 10">
    <name type="scientific">Triparma columacea</name>
    <dbReference type="NCBI Taxonomy" id="722753"/>
    <lineage>
        <taxon>Eukaryota</taxon>
        <taxon>Sar</taxon>
        <taxon>Stramenopiles</taxon>
        <taxon>Ochrophyta</taxon>
        <taxon>Bolidophyceae</taxon>
        <taxon>Parmales</taxon>
        <taxon>Triparmaceae</taxon>
        <taxon>Triparma</taxon>
    </lineage>
</organism>
<reference evidence="10" key="1">
    <citation type="journal article" date="2023" name="Commun. Biol.">
        <title>Genome analysis of Parmales, the sister group of diatoms, reveals the evolutionary specialization of diatoms from phago-mixotrophs to photoautotrophs.</title>
        <authorList>
            <person name="Ban H."/>
            <person name="Sato S."/>
            <person name="Yoshikawa S."/>
            <person name="Yamada K."/>
            <person name="Nakamura Y."/>
            <person name="Ichinomiya M."/>
            <person name="Sato N."/>
            <person name="Blanc-Mathieu R."/>
            <person name="Endo H."/>
            <person name="Kuwata A."/>
            <person name="Ogata H."/>
        </authorList>
    </citation>
    <scope>NUCLEOTIDE SEQUENCE [LARGE SCALE GENOMIC DNA]</scope>
</reference>
<accession>A0A9W7GJU2</accession>
<feature type="compositionally biased region" description="Gly residues" evidence="7">
    <location>
        <begin position="29"/>
        <end position="44"/>
    </location>
</feature>
<dbReference type="SUPFAM" id="SSF103473">
    <property type="entry name" value="MFS general substrate transporter"/>
    <property type="match status" value="1"/>
</dbReference>
<feature type="transmembrane region" description="Helical" evidence="8">
    <location>
        <begin position="141"/>
        <end position="160"/>
    </location>
</feature>
<feature type="transmembrane region" description="Helical" evidence="8">
    <location>
        <begin position="455"/>
        <end position="474"/>
    </location>
</feature>
<feature type="compositionally biased region" description="Basic and acidic residues" evidence="7">
    <location>
        <begin position="15"/>
        <end position="28"/>
    </location>
</feature>
<evidence type="ECO:0000256" key="4">
    <source>
        <dbReference type="ARBA" id="ARBA00022692"/>
    </source>
</evidence>
<feature type="transmembrane region" description="Helical" evidence="8">
    <location>
        <begin position="197"/>
        <end position="217"/>
    </location>
</feature>
<comment type="subcellular location">
    <subcellularLocation>
        <location evidence="1">Membrane</location>
        <topology evidence="1">Multi-pass membrane protein</topology>
    </subcellularLocation>
</comment>
<evidence type="ECO:0000313" key="9">
    <source>
        <dbReference type="EMBL" id="GMI45302.1"/>
    </source>
</evidence>
<dbReference type="InterPro" id="IPR036259">
    <property type="entry name" value="MFS_trans_sf"/>
</dbReference>
<evidence type="ECO:0000256" key="3">
    <source>
        <dbReference type="ARBA" id="ARBA00022448"/>
    </source>
</evidence>
<feature type="transmembrane region" description="Helical" evidence="8">
    <location>
        <begin position="351"/>
        <end position="371"/>
    </location>
</feature>
<name>A0A9W7GJU2_9STRA</name>
<evidence type="ECO:0000313" key="10">
    <source>
        <dbReference type="Proteomes" id="UP001165065"/>
    </source>
</evidence>
<evidence type="ECO:0000256" key="6">
    <source>
        <dbReference type="ARBA" id="ARBA00023136"/>
    </source>
</evidence>